<dbReference type="Proteomes" id="UP000248863">
    <property type="component" value="Unassembled WGS sequence"/>
</dbReference>
<dbReference type="GO" id="GO:0016020">
    <property type="term" value="C:membrane"/>
    <property type="evidence" value="ECO:0007669"/>
    <property type="project" value="TreeGrafter"/>
</dbReference>
<reference evidence="2 3" key="1">
    <citation type="submission" date="2017-07" db="EMBL/GenBank/DDBJ databases">
        <title>Draft Genome Sequences of Select Purple Nonsulfur Bacteria.</title>
        <authorList>
            <person name="Lasarre B."/>
            <person name="Mckinlay J.B."/>
        </authorList>
    </citation>
    <scope>NUCLEOTIDE SEQUENCE [LARGE SCALE GENOMIC DNA]</scope>
    <source>
        <strain evidence="2 3">DSM 11907</strain>
    </source>
</reference>
<dbReference type="InterPro" id="IPR029058">
    <property type="entry name" value="AB_hydrolase_fold"/>
</dbReference>
<dbReference type="AlphaFoldDB" id="A0A327K1X7"/>
<sequence>MSDRLAWERDGRDWPNRDASRFVEAGGINWHVQQTGHGPVLLLLHGTGAATHSFADMIPRLAETFTVVAPDLPGHGFTRTKDDSSLSLPGMAAAVRALLDALGVEPALVAGHSAGAAVLIRMAIDGTLAPRGIVSINGALMPFRGVAGHTFAPIARVLASNTLTARAFAWWAEGRGPIRGILNSTGSTISPEGEELYARLARNPHHVHAALVMMANWDLERLTADLPRLAVPLLLIAGGRDGTVPPDESFQARDRVPGSRVVCLRTLGHLAHEEKPAEISALISEFWGEVGPQAG</sequence>
<dbReference type="OrthoDB" id="9799612at2"/>
<organism evidence="2 3">
    <name type="scientific">Rhodoplanes elegans</name>
    <dbReference type="NCBI Taxonomy" id="29408"/>
    <lineage>
        <taxon>Bacteria</taxon>
        <taxon>Pseudomonadati</taxon>
        <taxon>Pseudomonadota</taxon>
        <taxon>Alphaproteobacteria</taxon>
        <taxon>Hyphomicrobiales</taxon>
        <taxon>Nitrobacteraceae</taxon>
        <taxon>Rhodoplanes</taxon>
    </lineage>
</organism>
<dbReference type="Pfam" id="PF00561">
    <property type="entry name" value="Abhydrolase_1"/>
    <property type="match status" value="1"/>
</dbReference>
<evidence type="ECO:0000313" key="2">
    <source>
        <dbReference type="EMBL" id="RAI32789.1"/>
    </source>
</evidence>
<dbReference type="SUPFAM" id="SSF53474">
    <property type="entry name" value="alpha/beta-Hydrolases"/>
    <property type="match status" value="1"/>
</dbReference>
<proteinExistence type="predicted"/>
<dbReference type="PANTHER" id="PTHR43798:SF33">
    <property type="entry name" value="HYDROLASE, PUTATIVE (AFU_ORTHOLOGUE AFUA_2G14860)-RELATED"/>
    <property type="match status" value="1"/>
</dbReference>
<feature type="domain" description="AB hydrolase-1" evidence="1">
    <location>
        <begin position="39"/>
        <end position="276"/>
    </location>
</feature>
<dbReference type="InterPro" id="IPR000073">
    <property type="entry name" value="AB_hydrolase_1"/>
</dbReference>
<dbReference type="InterPro" id="IPR000639">
    <property type="entry name" value="Epox_hydrolase-like"/>
</dbReference>
<dbReference type="EMBL" id="NPEU01000402">
    <property type="protein sequence ID" value="RAI32789.1"/>
    <property type="molecule type" value="Genomic_DNA"/>
</dbReference>
<evidence type="ECO:0000313" key="3">
    <source>
        <dbReference type="Proteomes" id="UP000248863"/>
    </source>
</evidence>
<name>A0A327K1X7_9BRAD</name>
<dbReference type="PRINTS" id="PR00412">
    <property type="entry name" value="EPOXHYDRLASE"/>
</dbReference>
<accession>A0A327K1X7</accession>
<evidence type="ECO:0000259" key="1">
    <source>
        <dbReference type="Pfam" id="PF00561"/>
    </source>
</evidence>
<dbReference type="PRINTS" id="PR00111">
    <property type="entry name" value="ABHYDROLASE"/>
</dbReference>
<protein>
    <submittedName>
        <fullName evidence="2">Alpha/beta hydrolase</fullName>
    </submittedName>
</protein>
<dbReference type="Gene3D" id="3.40.50.1820">
    <property type="entry name" value="alpha/beta hydrolase"/>
    <property type="match status" value="1"/>
</dbReference>
<dbReference type="NCBIfam" id="TIGR03056">
    <property type="entry name" value="bchO_mg_che_rel"/>
    <property type="match status" value="1"/>
</dbReference>
<dbReference type="PANTHER" id="PTHR43798">
    <property type="entry name" value="MONOACYLGLYCEROL LIPASE"/>
    <property type="match status" value="1"/>
</dbReference>
<keyword evidence="3" id="KW-1185">Reference proteome</keyword>
<gene>
    <name evidence="2" type="ORF">CH338_23605</name>
</gene>
<dbReference type="GO" id="GO:0016787">
    <property type="term" value="F:hydrolase activity"/>
    <property type="evidence" value="ECO:0007669"/>
    <property type="project" value="UniProtKB-KW"/>
</dbReference>
<dbReference type="RefSeq" id="WP_111359527.1">
    <property type="nucleotide sequence ID" value="NZ_NHSK01000175.1"/>
</dbReference>
<dbReference type="InterPro" id="IPR017497">
    <property type="entry name" value="BchO"/>
</dbReference>
<keyword evidence="2" id="KW-0378">Hydrolase</keyword>
<comment type="caution">
    <text evidence="2">The sequence shown here is derived from an EMBL/GenBank/DDBJ whole genome shotgun (WGS) entry which is preliminary data.</text>
</comment>
<dbReference type="InterPro" id="IPR050266">
    <property type="entry name" value="AB_hydrolase_sf"/>
</dbReference>